<comment type="caution">
    <text evidence="2">The sequence shown here is derived from an EMBL/GenBank/DDBJ whole genome shotgun (WGS) entry which is preliminary data.</text>
</comment>
<sequence>MPPNSNYAREVSSFARSRDTTSPPSQIPSPQPFFFGSSTNDRPLETSLPFGLENLWRKSGFKFPETTQLDSKKEYASPKIIPSAANVATTEMGNSPIKLPVLSELILAKVEEKEMLVSPRVILEYHIIDPHPNSIFLISELEIVHRSAALRLGNMEPLNSSRSFMRSYRDSTGEKEVGFTEEEGAGACGPPLQQVLVGLPPPFPERGPGCVSPAAGQWRQKTNSGEGQGSVPLVGPEQETEASRWREDKARGGFIERGESGDRFAFVAELAAFPPLLSVPLVILDAVEDFDKCARMFPLEKEKEDKKERSDSLLSCERPYLARLHPRSEASTMSLFFPSLAKKARRAYGCSLYWYRMNISNKGKQYKPFSDSAWEKQQTLKAALIAYSEQPPYETNRKQPLVLMLLRFGTLATMIESHLLVAKPFTFLLNQSRSRLLYFSLSGEETAYTIAPFPRLASENAYTCFSHACLCEGLKSFSLCPKASIKAKDLI</sequence>
<protein>
    <submittedName>
        <fullName evidence="2">Uncharacterized protein</fullName>
    </submittedName>
</protein>
<reference evidence="2" key="1">
    <citation type="journal article" date="2021" name="Front. Plant Sci.">
        <title>Chromosome-Scale Genome Assembly for Chinese Sour Jujube and Insights Into Its Genome Evolution and Domestication Signature.</title>
        <authorList>
            <person name="Shen L.-Y."/>
            <person name="Luo H."/>
            <person name="Wang X.-L."/>
            <person name="Wang X.-M."/>
            <person name="Qiu X.-J."/>
            <person name="Liu H."/>
            <person name="Zhou S.-S."/>
            <person name="Jia K.-H."/>
            <person name="Nie S."/>
            <person name="Bao Y.-T."/>
            <person name="Zhang R.-G."/>
            <person name="Yun Q.-Z."/>
            <person name="Chai Y.-H."/>
            <person name="Lu J.-Y."/>
            <person name="Li Y."/>
            <person name="Zhao S.-W."/>
            <person name="Mao J.-F."/>
            <person name="Jia S.-G."/>
            <person name="Mao Y.-M."/>
        </authorList>
    </citation>
    <scope>NUCLEOTIDE SEQUENCE</scope>
    <source>
        <strain evidence="2">AT0</strain>
        <tissue evidence="2">Leaf</tissue>
    </source>
</reference>
<organism evidence="2 3">
    <name type="scientific">Ziziphus jujuba var. spinosa</name>
    <dbReference type="NCBI Taxonomy" id="714518"/>
    <lineage>
        <taxon>Eukaryota</taxon>
        <taxon>Viridiplantae</taxon>
        <taxon>Streptophyta</taxon>
        <taxon>Embryophyta</taxon>
        <taxon>Tracheophyta</taxon>
        <taxon>Spermatophyta</taxon>
        <taxon>Magnoliopsida</taxon>
        <taxon>eudicotyledons</taxon>
        <taxon>Gunneridae</taxon>
        <taxon>Pentapetalae</taxon>
        <taxon>rosids</taxon>
        <taxon>fabids</taxon>
        <taxon>Rosales</taxon>
        <taxon>Rhamnaceae</taxon>
        <taxon>Paliureae</taxon>
        <taxon>Ziziphus</taxon>
    </lineage>
</organism>
<dbReference type="EMBL" id="JAEACU010000137">
    <property type="protein sequence ID" value="KAH7511376.1"/>
    <property type="molecule type" value="Genomic_DNA"/>
</dbReference>
<dbReference type="AlphaFoldDB" id="A0A978U9S8"/>
<gene>
    <name evidence="2" type="ORF">FEM48_ZijujUnG0019500</name>
</gene>
<evidence type="ECO:0000256" key="1">
    <source>
        <dbReference type="SAM" id="MobiDB-lite"/>
    </source>
</evidence>
<dbReference type="Proteomes" id="UP000813462">
    <property type="component" value="Unassembled WGS sequence"/>
</dbReference>
<feature type="region of interest" description="Disordered" evidence="1">
    <location>
        <begin position="211"/>
        <end position="246"/>
    </location>
</feature>
<evidence type="ECO:0000313" key="3">
    <source>
        <dbReference type="Proteomes" id="UP000813462"/>
    </source>
</evidence>
<name>A0A978U9S8_ZIZJJ</name>
<evidence type="ECO:0000313" key="2">
    <source>
        <dbReference type="EMBL" id="KAH7511376.1"/>
    </source>
</evidence>
<proteinExistence type="predicted"/>
<feature type="region of interest" description="Disordered" evidence="1">
    <location>
        <begin position="1"/>
        <end position="38"/>
    </location>
</feature>
<accession>A0A978U9S8</accession>